<dbReference type="EMBL" id="PVTG01000024">
    <property type="protein sequence ID" value="PRY37174.1"/>
    <property type="molecule type" value="Genomic_DNA"/>
</dbReference>
<accession>A0A2T0SUT2</accession>
<sequence length="101" mass="10369">MVLLAVATLLLTGAGSATAHTNRGVAASDYMPGASADVRARSRSGAADGGFGDSLELCNRSAETVTVYGYSDEEYLRIGPDGVWRNANSPATYINGVSPAD</sequence>
<keyword evidence="1" id="KW-0732">Signal</keyword>
<comment type="caution">
    <text evidence="2">The sequence shown here is derived from an EMBL/GenBank/DDBJ whole genome shotgun (WGS) entry which is preliminary data.</text>
</comment>
<feature type="signal peptide" evidence="1">
    <location>
        <begin position="1"/>
        <end position="19"/>
    </location>
</feature>
<organism evidence="2 3">
    <name type="scientific">Geodermatophilus tzadiensis</name>
    <dbReference type="NCBI Taxonomy" id="1137988"/>
    <lineage>
        <taxon>Bacteria</taxon>
        <taxon>Bacillati</taxon>
        <taxon>Actinomycetota</taxon>
        <taxon>Actinomycetes</taxon>
        <taxon>Geodermatophilales</taxon>
        <taxon>Geodermatophilaceae</taxon>
        <taxon>Geodermatophilus</taxon>
    </lineage>
</organism>
<keyword evidence="3" id="KW-1185">Reference proteome</keyword>
<dbReference type="AlphaFoldDB" id="A0A2T0SUT2"/>
<evidence type="ECO:0000256" key="1">
    <source>
        <dbReference type="SAM" id="SignalP"/>
    </source>
</evidence>
<dbReference type="Proteomes" id="UP000239210">
    <property type="component" value="Unassembled WGS sequence"/>
</dbReference>
<evidence type="ECO:0000313" key="3">
    <source>
        <dbReference type="Proteomes" id="UP000239210"/>
    </source>
</evidence>
<name>A0A2T0SUT2_9ACTN</name>
<feature type="chain" id="PRO_5015436653" description="Lamin tail-like protein" evidence="1">
    <location>
        <begin position="20"/>
        <end position="101"/>
    </location>
</feature>
<evidence type="ECO:0008006" key="4">
    <source>
        <dbReference type="Google" id="ProtNLM"/>
    </source>
</evidence>
<evidence type="ECO:0000313" key="2">
    <source>
        <dbReference type="EMBL" id="PRY37174.1"/>
    </source>
</evidence>
<protein>
    <recommendedName>
        <fullName evidence="4">Lamin tail-like protein</fullName>
    </recommendedName>
</protein>
<proteinExistence type="predicted"/>
<reference evidence="2 3" key="1">
    <citation type="submission" date="2018-03" db="EMBL/GenBank/DDBJ databases">
        <title>Genomic Encyclopedia of Archaeal and Bacterial Type Strains, Phase II (KMG-II): from individual species to whole genera.</title>
        <authorList>
            <person name="Goeker M."/>
        </authorList>
    </citation>
    <scope>NUCLEOTIDE SEQUENCE [LARGE SCALE GENOMIC DNA]</scope>
    <source>
        <strain evidence="2 3">DSM 45416</strain>
    </source>
</reference>
<gene>
    <name evidence="2" type="ORF">LY71_12439</name>
</gene>